<keyword evidence="2" id="KW-1185">Reference proteome</keyword>
<name>A0ABP6M949_9ACTN</name>
<evidence type="ECO:0000313" key="2">
    <source>
        <dbReference type="Proteomes" id="UP001501532"/>
    </source>
</evidence>
<evidence type="ECO:0000313" key="1">
    <source>
        <dbReference type="EMBL" id="GAA3077854.1"/>
    </source>
</evidence>
<dbReference type="InterPro" id="IPR046300">
    <property type="entry name" value="DUF6415"/>
</dbReference>
<gene>
    <name evidence="1" type="ORF">GCM10010448_69850</name>
</gene>
<dbReference type="Proteomes" id="UP001501532">
    <property type="component" value="Unassembled WGS sequence"/>
</dbReference>
<sequence>MDVEMMRESTSRLIGPRTASLEGEKLAWLTGQMRGHMQLLIPEIERAAGKLPEDDVPRYCALACIGEARAKLRATAGAGPHRAAAHARKLARSLMALCDHYEALTGVAMCLVCDKPIRDGEDSVPYGQVSSSRGAACAGRIHAQCSRTGRRRCR</sequence>
<dbReference type="Pfam" id="PF19979">
    <property type="entry name" value="DUF6415"/>
    <property type="match status" value="1"/>
</dbReference>
<dbReference type="EMBL" id="BAAAUF010000101">
    <property type="protein sequence ID" value="GAA3077854.1"/>
    <property type="molecule type" value="Genomic_DNA"/>
</dbReference>
<comment type="caution">
    <text evidence="1">The sequence shown here is derived from an EMBL/GenBank/DDBJ whole genome shotgun (WGS) entry which is preliminary data.</text>
</comment>
<organism evidence="1 2">
    <name type="scientific">Streptomyces glomeratus</name>
    <dbReference type="NCBI Taxonomy" id="284452"/>
    <lineage>
        <taxon>Bacteria</taxon>
        <taxon>Bacillati</taxon>
        <taxon>Actinomycetota</taxon>
        <taxon>Actinomycetes</taxon>
        <taxon>Kitasatosporales</taxon>
        <taxon>Streptomycetaceae</taxon>
        <taxon>Streptomyces</taxon>
    </lineage>
</organism>
<accession>A0ABP6M949</accession>
<proteinExistence type="predicted"/>
<protein>
    <submittedName>
        <fullName evidence="1">Uncharacterized protein</fullName>
    </submittedName>
</protein>
<reference evidence="2" key="1">
    <citation type="journal article" date="2019" name="Int. J. Syst. Evol. Microbiol.">
        <title>The Global Catalogue of Microorganisms (GCM) 10K type strain sequencing project: providing services to taxonomists for standard genome sequencing and annotation.</title>
        <authorList>
            <consortium name="The Broad Institute Genomics Platform"/>
            <consortium name="The Broad Institute Genome Sequencing Center for Infectious Disease"/>
            <person name="Wu L."/>
            <person name="Ma J."/>
        </authorList>
    </citation>
    <scope>NUCLEOTIDE SEQUENCE [LARGE SCALE GENOMIC DNA]</scope>
    <source>
        <strain evidence="2">JCM 9091</strain>
    </source>
</reference>